<feature type="region of interest" description="Disordered" evidence="2">
    <location>
        <begin position="795"/>
        <end position="819"/>
    </location>
</feature>
<feature type="compositionally biased region" description="Low complexity" evidence="2">
    <location>
        <begin position="1023"/>
        <end position="1046"/>
    </location>
</feature>
<feature type="compositionally biased region" description="Low complexity" evidence="2">
    <location>
        <begin position="583"/>
        <end position="605"/>
    </location>
</feature>
<feature type="compositionally biased region" description="Basic and acidic residues" evidence="2">
    <location>
        <begin position="153"/>
        <end position="172"/>
    </location>
</feature>
<dbReference type="InterPro" id="IPR008936">
    <property type="entry name" value="Rho_GTPase_activation_prot"/>
</dbReference>
<comment type="caution">
    <text evidence="4">The sequence shown here is derived from an EMBL/GenBank/DDBJ whole genome shotgun (WGS) entry which is preliminary data.</text>
</comment>
<evidence type="ECO:0000313" key="4">
    <source>
        <dbReference type="EMBL" id="KNC22568.1"/>
    </source>
</evidence>
<dbReference type="SUPFAM" id="SSF48350">
    <property type="entry name" value="GTPase activation domain, GAP"/>
    <property type="match status" value="1"/>
</dbReference>
<feature type="region of interest" description="Disordered" evidence="2">
    <location>
        <begin position="1000"/>
        <end position="1046"/>
    </location>
</feature>
<dbReference type="AlphaFoldDB" id="A0A0L0BRF4"/>
<feature type="region of interest" description="Disordered" evidence="2">
    <location>
        <begin position="446"/>
        <end position="500"/>
    </location>
</feature>
<feature type="domain" description="Rho-GAP" evidence="3">
    <location>
        <begin position="205"/>
        <end position="398"/>
    </location>
</feature>
<dbReference type="GO" id="GO:0007165">
    <property type="term" value="P:signal transduction"/>
    <property type="evidence" value="ECO:0007669"/>
    <property type="project" value="InterPro"/>
</dbReference>
<accession>A0A0L0BRF4</accession>
<evidence type="ECO:0000313" key="5">
    <source>
        <dbReference type="Proteomes" id="UP000037069"/>
    </source>
</evidence>
<feature type="region of interest" description="Disordered" evidence="2">
    <location>
        <begin position="1"/>
        <end position="45"/>
    </location>
</feature>
<feature type="region of interest" description="Disordered" evidence="2">
    <location>
        <begin position="583"/>
        <end position="643"/>
    </location>
</feature>
<dbReference type="FunFam" id="1.10.555.10:FF:000058">
    <property type="entry name" value="GTPase-activating protein pac-1"/>
    <property type="match status" value="1"/>
</dbReference>
<dbReference type="InterPro" id="IPR000198">
    <property type="entry name" value="RhoGAP_dom"/>
</dbReference>
<feature type="compositionally biased region" description="Low complexity" evidence="2">
    <location>
        <begin position="455"/>
        <end position="464"/>
    </location>
</feature>
<name>A0A0L0BRF4_LUCCU</name>
<evidence type="ECO:0000256" key="1">
    <source>
        <dbReference type="ARBA" id="ARBA00022468"/>
    </source>
</evidence>
<dbReference type="GO" id="GO:0005737">
    <property type="term" value="C:cytoplasm"/>
    <property type="evidence" value="ECO:0007669"/>
    <property type="project" value="TreeGrafter"/>
</dbReference>
<dbReference type="PANTHER" id="PTHR23176:SF0">
    <property type="entry name" value="RHO GTPASE ACTIVATING PROTEIN AT 19D, ISOFORM D"/>
    <property type="match status" value="1"/>
</dbReference>
<dbReference type="PROSITE" id="PS50238">
    <property type="entry name" value="RHOGAP"/>
    <property type="match status" value="1"/>
</dbReference>
<evidence type="ECO:0000259" key="3">
    <source>
        <dbReference type="PROSITE" id="PS50238"/>
    </source>
</evidence>
<keyword evidence="5" id="KW-1185">Reference proteome</keyword>
<dbReference type="OMA" id="NICKSTP"/>
<feature type="compositionally biased region" description="Low complexity" evidence="2">
    <location>
        <begin position="808"/>
        <end position="819"/>
    </location>
</feature>
<dbReference type="SMART" id="SM00324">
    <property type="entry name" value="RhoGAP"/>
    <property type="match status" value="1"/>
</dbReference>
<gene>
    <name evidence="4" type="ORF">FF38_00199</name>
</gene>
<dbReference type="PANTHER" id="PTHR23176">
    <property type="entry name" value="RHO/RAC/CDC GTPASE-ACTIVATING PROTEIN"/>
    <property type="match status" value="1"/>
</dbReference>
<dbReference type="Gene3D" id="1.10.555.10">
    <property type="entry name" value="Rho GTPase activation protein"/>
    <property type="match status" value="1"/>
</dbReference>
<feature type="compositionally biased region" description="Basic residues" evidence="2">
    <location>
        <begin position="936"/>
        <end position="954"/>
    </location>
</feature>
<feature type="compositionally biased region" description="Basic and acidic residues" evidence="2">
    <location>
        <begin position="475"/>
        <end position="486"/>
    </location>
</feature>
<proteinExistence type="predicted"/>
<dbReference type="Pfam" id="PF00620">
    <property type="entry name" value="RhoGAP"/>
    <property type="match status" value="1"/>
</dbReference>
<sequence>MQSKPSPIATLGNELNLDDANDKLTSSSGSSTNVPQQSLQHTDTQYQPHTEIFFKTKSSTEMRRIFGLLQWKNSLLSYDNNDLQGKQLAEPQKTAATASMSTSTYCDDNVQQQSAQHLQAEHSPLSSTSRSEIEASDSVSPMMKTRKSSSHKNIPDKDLGSPKAKNWKDLLFRRGGGSSSSGGHNADLSPSNLSSSSKTIGSIGVPLKTCPMSKNNEYVPTLVEVCTNIVETKGLGVVGIYRIPGNKAAISELSDQVNKTDFSWDRCNTDVRWEDVNVVSSLLKLFIRSLPDALLPSSFYNHFIEADKKAGMERLREIKQLLENLPRYSYETMKHLFRHLNRVSKNCDVNLMEPKNLAIIFGPSIIRTPNDTLDIAVKDMKHQCRIVELLLTNYDYFFENGKTPDIEDVCGNNLAASTSSATGVTAAEQQQEDQTNMLLHNISKIERFSERESNSSHTTSRTSRFMPQLGKKPRKPGDSRVSESKSKSFHTSTSNSITTNTNIITNTKHSITTPILLTKNTLKNICKSTPNISTLNTRSISSHNRNASKASCESAVAYRQRRKAVPTIYDFGVTLRLHFQSTSATTTATSSSSSSSTTTTATSTKNKSKKSESRSILGHRHGRKTSLDEKDSGSCSGSSIAKETQRNSVDISITLTDDESSNSRLSDTGSMSLGAVTDALEDKLKIVKCGFNSNDENGSPDFPLTPRRYTIGEPLLLHSENIPYADESPERHFHNFHPLDNVTGNNLMISRSCASTNTLMNAKMNNEKPTSFTTGSTLTTTYKTTHKLQHSATAPINSSLGSVGGGLTSPPTAASTPTTSALKGNLTASTARNLYATSKNLRFSSSVQEQRCSEDDSEGSTTSDPKEALVMASPSFLLDKYNKKRRDHRLFRSASFNCRNYSSRYGGSGAAVGGGMGSNIPTTGLTKDEKTDMNLTKKRQIQNKQNRSIKRRHTVGGPHDYSGGAGSNNCNHHCKNISNNGSNNSTASNSTTVVRRIPLSSANGNIPNNNNNNNNNMQHDEGGSSSSTSNGNNSSSSNSSSSTNNAATVNVANSAGEHVLEVGIRIKNINRGRF</sequence>
<organism evidence="4 5">
    <name type="scientific">Lucilia cuprina</name>
    <name type="common">Green bottle fly</name>
    <name type="synonym">Australian sheep blowfly</name>
    <dbReference type="NCBI Taxonomy" id="7375"/>
    <lineage>
        <taxon>Eukaryota</taxon>
        <taxon>Metazoa</taxon>
        <taxon>Ecdysozoa</taxon>
        <taxon>Arthropoda</taxon>
        <taxon>Hexapoda</taxon>
        <taxon>Insecta</taxon>
        <taxon>Pterygota</taxon>
        <taxon>Neoptera</taxon>
        <taxon>Endopterygota</taxon>
        <taxon>Diptera</taxon>
        <taxon>Brachycera</taxon>
        <taxon>Muscomorpha</taxon>
        <taxon>Oestroidea</taxon>
        <taxon>Calliphoridae</taxon>
        <taxon>Luciliinae</taxon>
        <taxon>Lucilia</taxon>
    </lineage>
</organism>
<dbReference type="InterPro" id="IPR050729">
    <property type="entry name" value="Rho-GAP"/>
</dbReference>
<feature type="compositionally biased region" description="Low complexity" evidence="2">
    <location>
        <begin position="1003"/>
        <end position="1016"/>
    </location>
</feature>
<feature type="region of interest" description="Disordered" evidence="2">
    <location>
        <begin position="112"/>
        <end position="198"/>
    </location>
</feature>
<feature type="region of interest" description="Disordered" evidence="2">
    <location>
        <begin position="845"/>
        <end position="866"/>
    </location>
</feature>
<dbReference type="Proteomes" id="UP000037069">
    <property type="component" value="Unassembled WGS sequence"/>
</dbReference>
<dbReference type="EMBL" id="JRES01001480">
    <property type="protein sequence ID" value="KNC22568.1"/>
    <property type="molecule type" value="Genomic_DNA"/>
</dbReference>
<feature type="compositionally biased region" description="Low complexity" evidence="2">
    <location>
        <begin position="491"/>
        <end position="500"/>
    </location>
</feature>
<dbReference type="STRING" id="7375.A0A0L0BRF4"/>
<dbReference type="OrthoDB" id="6281275at2759"/>
<protein>
    <recommendedName>
        <fullName evidence="3">Rho-GAP domain-containing protein</fullName>
    </recommendedName>
</protein>
<feature type="compositionally biased region" description="Low complexity" evidence="2">
    <location>
        <begin position="188"/>
        <end position="197"/>
    </location>
</feature>
<feature type="compositionally biased region" description="Polar residues" evidence="2">
    <location>
        <begin position="23"/>
        <end position="45"/>
    </location>
</feature>
<feature type="compositionally biased region" description="Polar residues" evidence="2">
    <location>
        <begin position="633"/>
        <end position="643"/>
    </location>
</feature>
<keyword evidence="1" id="KW-0343">GTPase activation</keyword>
<evidence type="ECO:0000256" key="2">
    <source>
        <dbReference type="SAM" id="MobiDB-lite"/>
    </source>
</evidence>
<feature type="region of interest" description="Disordered" evidence="2">
    <location>
        <begin position="919"/>
        <end position="967"/>
    </location>
</feature>
<dbReference type="GO" id="GO:0005096">
    <property type="term" value="F:GTPase activator activity"/>
    <property type="evidence" value="ECO:0007669"/>
    <property type="project" value="UniProtKB-KW"/>
</dbReference>
<reference evidence="4 5" key="1">
    <citation type="journal article" date="2015" name="Nat. Commun.">
        <title>Lucilia cuprina genome unlocks parasitic fly biology to underpin future interventions.</title>
        <authorList>
            <person name="Anstead C.A."/>
            <person name="Korhonen P.K."/>
            <person name="Young N.D."/>
            <person name="Hall R.S."/>
            <person name="Jex A.R."/>
            <person name="Murali S.C."/>
            <person name="Hughes D.S."/>
            <person name="Lee S.F."/>
            <person name="Perry T."/>
            <person name="Stroehlein A.J."/>
            <person name="Ansell B.R."/>
            <person name="Breugelmans B."/>
            <person name="Hofmann A."/>
            <person name="Qu J."/>
            <person name="Dugan S."/>
            <person name="Lee S.L."/>
            <person name="Chao H."/>
            <person name="Dinh H."/>
            <person name="Han Y."/>
            <person name="Doddapaneni H.V."/>
            <person name="Worley K.C."/>
            <person name="Muzny D.M."/>
            <person name="Ioannidis P."/>
            <person name="Waterhouse R.M."/>
            <person name="Zdobnov E.M."/>
            <person name="James P.J."/>
            <person name="Bagnall N.H."/>
            <person name="Kotze A.C."/>
            <person name="Gibbs R.A."/>
            <person name="Richards S."/>
            <person name="Batterham P."/>
            <person name="Gasser R.B."/>
        </authorList>
    </citation>
    <scope>NUCLEOTIDE SEQUENCE [LARGE SCALE GENOMIC DNA]</scope>
    <source>
        <strain evidence="4 5">LS</strain>
        <tissue evidence="4">Full body</tissue>
    </source>
</reference>